<feature type="region of interest" description="Disordered" evidence="1">
    <location>
        <begin position="98"/>
        <end position="119"/>
    </location>
</feature>
<name>A0A813DK72_POLGL</name>
<reference evidence="2" key="1">
    <citation type="submission" date="2021-02" db="EMBL/GenBank/DDBJ databases">
        <authorList>
            <person name="Dougan E. K."/>
            <person name="Rhodes N."/>
            <person name="Thang M."/>
            <person name="Chan C."/>
        </authorList>
    </citation>
    <scope>NUCLEOTIDE SEQUENCE</scope>
</reference>
<dbReference type="InterPro" id="IPR036770">
    <property type="entry name" value="Ankyrin_rpt-contain_sf"/>
</dbReference>
<evidence type="ECO:0000313" key="3">
    <source>
        <dbReference type="Proteomes" id="UP000654075"/>
    </source>
</evidence>
<protein>
    <submittedName>
        <fullName evidence="2">Uncharacterized protein</fullName>
    </submittedName>
</protein>
<sequence length="311" mass="33219">MAESQQASAFEALQQVAATAIPPGEVVVIPGDASTAAVMQAPVDNKPVTLSAGKADETGFTPAVEVPAAVLQDISAGGKPVVLVMGFMPDDMVSVLDSASSPPASPLASSPPRPKMASKPLSITLFDDEGKPLPKGMKLKEPILLTLQRNASAGATCAFWDVEAGAWSVEGVTRVQSSPGEFEMLEKSPMLVNECPPVFDYAVLHRAVIDGNLEVVGTLINRYHADPDLLSRYGEKALEMAKNLGHKDLYCILARRGGTDHKQATSWHDHHHHSHHHHQLSFPSSAAERPTALVPNDPQIEHWSVLPGQVH</sequence>
<organism evidence="2 3">
    <name type="scientific">Polarella glacialis</name>
    <name type="common">Dinoflagellate</name>
    <dbReference type="NCBI Taxonomy" id="89957"/>
    <lineage>
        <taxon>Eukaryota</taxon>
        <taxon>Sar</taxon>
        <taxon>Alveolata</taxon>
        <taxon>Dinophyceae</taxon>
        <taxon>Suessiales</taxon>
        <taxon>Suessiaceae</taxon>
        <taxon>Polarella</taxon>
    </lineage>
</organism>
<gene>
    <name evidence="2" type="ORF">PGLA1383_LOCUS6085</name>
</gene>
<accession>A0A813DK72</accession>
<dbReference type="EMBL" id="CAJNNV010002474">
    <property type="protein sequence ID" value="CAE8587243.1"/>
    <property type="molecule type" value="Genomic_DNA"/>
</dbReference>
<evidence type="ECO:0000256" key="1">
    <source>
        <dbReference type="SAM" id="MobiDB-lite"/>
    </source>
</evidence>
<dbReference type="Gene3D" id="2.60.220.50">
    <property type="match status" value="1"/>
</dbReference>
<comment type="caution">
    <text evidence="2">The sequence shown here is derived from an EMBL/GenBank/DDBJ whole genome shotgun (WGS) entry which is preliminary data.</text>
</comment>
<evidence type="ECO:0000313" key="2">
    <source>
        <dbReference type="EMBL" id="CAE8587243.1"/>
    </source>
</evidence>
<feature type="compositionally biased region" description="Pro residues" evidence="1">
    <location>
        <begin position="103"/>
        <end position="114"/>
    </location>
</feature>
<dbReference type="Proteomes" id="UP000654075">
    <property type="component" value="Unassembled WGS sequence"/>
</dbReference>
<dbReference type="Gene3D" id="1.25.40.20">
    <property type="entry name" value="Ankyrin repeat-containing domain"/>
    <property type="match status" value="1"/>
</dbReference>
<feature type="region of interest" description="Disordered" evidence="1">
    <location>
        <begin position="262"/>
        <end position="292"/>
    </location>
</feature>
<proteinExistence type="predicted"/>
<dbReference type="SUPFAM" id="SSF48403">
    <property type="entry name" value="Ankyrin repeat"/>
    <property type="match status" value="1"/>
</dbReference>
<keyword evidence="3" id="KW-1185">Reference proteome</keyword>
<dbReference type="InterPro" id="IPR046338">
    <property type="entry name" value="GAIN_dom_sf"/>
</dbReference>
<dbReference type="AlphaFoldDB" id="A0A813DK72"/>
<feature type="compositionally biased region" description="Basic residues" evidence="1">
    <location>
        <begin position="269"/>
        <end position="279"/>
    </location>
</feature>